<dbReference type="PANTHER" id="PTHR47792:SF1">
    <property type="entry name" value="PROTEIN SOK2-RELATED"/>
    <property type="match status" value="1"/>
</dbReference>
<keyword evidence="3" id="KW-0805">Transcription regulation</keyword>
<keyword evidence="4" id="KW-0238">DNA-binding</keyword>
<dbReference type="SMART" id="SM01252">
    <property type="entry name" value="KilA-N"/>
    <property type="match status" value="1"/>
</dbReference>
<organism evidence="9 10">
    <name type="scientific">Delitschia confertaspora ATCC 74209</name>
    <dbReference type="NCBI Taxonomy" id="1513339"/>
    <lineage>
        <taxon>Eukaryota</taxon>
        <taxon>Fungi</taxon>
        <taxon>Dikarya</taxon>
        <taxon>Ascomycota</taxon>
        <taxon>Pezizomycotina</taxon>
        <taxon>Dothideomycetes</taxon>
        <taxon>Pleosporomycetidae</taxon>
        <taxon>Pleosporales</taxon>
        <taxon>Delitschiaceae</taxon>
        <taxon>Delitschia</taxon>
    </lineage>
</organism>
<evidence type="ECO:0000256" key="7">
    <source>
        <dbReference type="SAM" id="MobiDB-lite"/>
    </source>
</evidence>
<evidence type="ECO:0000256" key="2">
    <source>
        <dbReference type="ARBA" id="ARBA00022969"/>
    </source>
</evidence>
<keyword evidence="6" id="KW-0183">Conidiation</keyword>
<reference evidence="9" key="1">
    <citation type="journal article" date="2020" name="Stud. Mycol.">
        <title>101 Dothideomycetes genomes: a test case for predicting lifestyles and emergence of pathogens.</title>
        <authorList>
            <person name="Haridas S."/>
            <person name="Albert R."/>
            <person name="Binder M."/>
            <person name="Bloem J."/>
            <person name="Labutti K."/>
            <person name="Salamov A."/>
            <person name="Andreopoulos B."/>
            <person name="Baker S."/>
            <person name="Barry K."/>
            <person name="Bills G."/>
            <person name="Bluhm B."/>
            <person name="Cannon C."/>
            <person name="Castanera R."/>
            <person name="Culley D."/>
            <person name="Daum C."/>
            <person name="Ezra D."/>
            <person name="Gonzalez J."/>
            <person name="Henrissat B."/>
            <person name="Kuo A."/>
            <person name="Liang C."/>
            <person name="Lipzen A."/>
            <person name="Lutzoni F."/>
            <person name="Magnuson J."/>
            <person name="Mondo S."/>
            <person name="Nolan M."/>
            <person name="Ohm R."/>
            <person name="Pangilinan J."/>
            <person name="Park H.-J."/>
            <person name="Ramirez L."/>
            <person name="Alfaro M."/>
            <person name="Sun H."/>
            <person name="Tritt A."/>
            <person name="Yoshinaga Y."/>
            <person name="Zwiers L.-H."/>
            <person name="Turgeon B."/>
            <person name="Goodwin S."/>
            <person name="Spatafora J."/>
            <person name="Crous P."/>
            <person name="Grigoriev I."/>
        </authorList>
    </citation>
    <scope>NUCLEOTIDE SEQUENCE</scope>
    <source>
        <strain evidence="9">ATCC 74209</strain>
    </source>
</reference>
<dbReference type="PANTHER" id="PTHR47792">
    <property type="entry name" value="PROTEIN SOK2-RELATED"/>
    <property type="match status" value="1"/>
</dbReference>
<dbReference type="Pfam" id="PF04383">
    <property type="entry name" value="KilA-N"/>
    <property type="match status" value="1"/>
</dbReference>
<feature type="region of interest" description="Disordered" evidence="7">
    <location>
        <begin position="589"/>
        <end position="792"/>
    </location>
</feature>
<dbReference type="AlphaFoldDB" id="A0A9P4JN42"/>
<feature type="compositionally biased region" description="Low complexity" evidence="7">
    <location>
        <begin position="56"/>
        <end position="73"/>
    </location>
</feature>
<evidence type="ECO:0000256" key="3">
    <source>
        <dbReference type="ARBA" id="ARBA00023015"/>
    </source>
</evidence>
<dbReference type="PROSITE" id="PS51299">
    <property type="entry name" value="HTH_APSES"/>
    <property type="match status" value="1"/>
</dbReference>
<evidence type="ECO:0000313" key="9">
    <source>
        <dbReference type="EMBL" id="KAF2199513.1"/>
    </source>
</evidence>
<dbReference type="GO" id="GO:0030435">
    <property type="term" value="P:sporulation resulting in formation of a cellular spore"/>
    <property type="evidence" value="ECO:0007669"/>
    <property type="project" value="UniProtKB-KW"/>
</dbReference>
<feature type="compositionally biased region" description="Polar residues" evidence="7">
    <location>
        <begin position="773"/>
        <end position="792"/>
    </location>
</feature>
<keyword evidence="5" id="KW-0804">Transcription</keyword>
<keyword evidence="10" id="KW-1185">Reference proteome</keyword>
<gene>
    <name evidence="9" type="ORF">GQ43DRAFT_473584</name>
</gene>
<feature type="compositionally biased region" description="Polar residues" evidence="7">
    <location>
        <begin position="646"/>
        <end position="719"/>
    </location>
</feature>
<evidence type="ECO:0000256" key="1">
    <source>
        <dbReference type="ARBA" id="ARBA00007247"/>
    </source>
</evidence>
<dbReference type="Gene3D" id="3.10.260.10">
    <property type="entry name" value="Transcription regulator HTH, APSES-type DNA-binding domain"/>
    <property type="match status" value="1"/>
</dbReference>
<dbReference type="GO" id="GO:0048315">
    <property type="term" value="P:conidium formation"/>
    <property type="evidence" value="ECO:0007669"/>
    <property type="project" value="UniProtKB-KW"/>
</dbReference>
<dbReference type="GO" id="GO:0043565">
    <property type="term" value="F:sequence-specific DNA binding"/>
    <property type="evidence" value="ECO:0007669"/>
    <property type="project" value="TreeGrafter"/>
</dbReference>
<feature type="compositionally biased region" description="Polar residues" evidence="7">
    <location>
        <begin position="160"/>
        <end position="170"/>
    </location>
</feature>
<accession>A0A9P4JN42</accession>
<dbReference type="InterPro" id="IPR018004">
    <property type="entry name" value="KilA/APSES_HTH"/>
</dbReference>
<keyword evidence="2" id="KW-0749">Sporulation</keyword>
<feature type="region of interest" description="Disordered" evidence="7">
    <location>
        <begin position="403"/>
        <end position="444"/>
    </location>
</feature>
<evidence type="ECO:0000313" key="10">
    <source>
        <dbReference type="Proteomes" id="UP000799536"/>
    </source>
</evidence>
<dbReference type="GO" id="GO:0045944">
    <property type="term" value="P:positive regulation of transcription by RNA polymerase II"/>
    <property type="evidence" value="ECO:0007669"/>
    <property type="project" value="TreeGrafter"/>
</dbReference>
<comment type="caution">
    <text evidence="9">The sequence shown here is derived from an EMBL/GenBank/DDBJ whole genome shotgun (WGS) entry which is preliminary data.</text>
</comment>
<dbReference type="InterPro" id="IPR003163">
    <property type="entry name" value="Tscrpt_reg_HTH_APSES-type"/>
</dbReference>
<comment type="similarity">
    <text evidence="1">Belongs to the EFG1/PHD1/stuA family.</text>
</comment>
<evidence type="ECO:0000256" key="6">
    <source>
        <dbReference type="ARBA" id="ARBA00023321"/>
    </source>
</evidence>
<dbReference type="SUPFAM" id="SSF54616">
    <property type="entry name" value="DNA-binding domain of Mlu1-box binding protein MBP1"/>
    <property type="match status" value="1"/>
</dbReference>
<feature type="compositionally biased region" description="Low complexity" evidence="7">
    <location>
        <begin position="119"/>
        <end position="135"/>
    </location>
</feature>
<name>A0A9P4JN42_9PLEO</name>
<feature type="region of interest" description="Disordered" evidence="7">
    <location>
        <begin position="1"/>
        <end position="198"/>
    </location>
</feature>
<dbReference type="GO" id="GO:0003700">
    <property type="term" value="F:DNA-binding transcription factor activity"/>
    <property type="evidence" value="ECO:0007669"/>
    <property type="project" value="TreeGrafter"/>
</dbReference>
<feature type="domain" description="HTH APSES-type" evidence="8">
    <location>
        <begin position="272"/>
        <end position="378"/>
    </location>
</feature>
<sequence>MQAEKGLPKTVKLDKPELPPISSVHSRGIDYLPDPQYIPRAPLSSERFPAIQAQASVSSNSSSPRGGSFSSASVLNGSVGSNTSYSASVNGQSGYYKTPSPEQTPQSLNRNGQPLNAPSQQESSSSSSSYGVQQSYNYPAEGYNSMNQMQPYNNEVPPSHMTQGNGQAPSSVAPPSLSHAQYSYPPQQPPLMQPGPQYAHSSYPSYAYGNGVPSQLPVTSAMMNPSLISQSLPLPAMSAPANSSALMGTQPYGTQEAFDSSGQRAPPGMKPRVTATLWEDEGSLCFQVEAKGVCVARREDNHFINGTKLLNVAGMTRGRRDGILKSEKTRHVVKIGPMHLKGVWIPFDRALEFANKEKITDQLYPLFVHDIGALLYHPTNNQGRGSVPMGNLRRPDPMAQRYLTAPNSQPPPLHHHHSMSTSVVPMSQPPHAAQPYPSAARPGLERAQTFPTPPTSANSTGMMSVGGQGSSYDWSSSAQNMQGSQPLTVDTMGANARSVPNTPASTPPANVQQPGMPYQTAQGYDTSRPIYSAAPSQSTQYNTQSQPPMYQMQRENTYPKPEMAPPTRAPGEQQDVKPVEGILAPANEQSNHAQGDEEAEHENENEYTHTTTSYSANRGPYAYSSGAAPQPLHGEHPHLSPEMTGSPHQNGSGRATPRTTGTAQTQWASYPTSQRQSGPSSNLYSVMDNRTSTNGNPPQASYQTPQYANPAYANSNGAATNIKRGRDEDDEQDPYGRPSSQGVNSDDIDGIKRRKTISDGSVGGAVGAAPYNQDPTANLQRRTTISQRSRGR</sequence>
<protein>
    <submittedName>
        <fullName evidence="9">Apses-domain-containing protein</fullName>
    </submittedName>
</protein>
<proteinExistence type="inferred from homology"/>
<feature type="compositionally biased region" description="Polar residues" evidence="7">
    <location>
        <begin position="144"/>
        <end position="153"/>
    </location>
</feature>
<dbReference type="InterPro" id="IPR036887">
    <property type="entry name" value="HTH_APSES_sf"/>
</dbReference>
<dbReference type="InterPro" id="IPR029790">
    <property type="entry name" value="EFG1/Phd1/StuA"/>
</dbReference>
<evidence type="ECO:0000259" key="8">
    <source>
        <dbReference type="PROSITE" id="PS51299"/>
    </source>
</evidence>
<dbReference type="EMBL" id="ML994072">
    <property type="protein sequence ID" value="KAF2199513.1"/>
    <property type="molecule type" value="Genomic_DNA"/>
</dbReference>
<evidence type="ECO:0000256" key="5">
    <source>
        <dbReference type="ARBA" id="ARBA00023163"/>
    </source>
</evidence>
<dbReference type="OrthoDB" id="5407653at2759"/>
<feature type="compositionally biased region" description="Polar residues" evidence="7">
    <location>
        <begin position="74"/>
        <end position="118"/>
    </location>
</feature>
<dbReference type="GO" id="GO:0005634">
    <property type="term" value="C:nucleus"/>
    <property type="evidence" value="ECO:0007669"/>
    <property type="project" value="TreeGrafter"/>
</dbReference>
<evidence type="ECO:0000256" key="4">
    <source>
        <dbReference type="ARBA" id="ARBA00023125"/>
    </source>
</evidence>
<dbReference type="Proteomes" id="UP000799536">
    <property type="component" value="Unassembled WGS sequence"/>
</dbReference>